<keyword evidence="1" id="KW-1133">Transmembrane helix</keyword>
<keyword evidence="1" id="KW-0812">Transmembrane</keyword>
<dbReference type="EMBL" id="GBXM01001003">
    <property type="protein sequence ID" value="JAI07575.1"/>
    <property type="molecule type" value="Transcribed_RNA"/>
</dbReference>
<evidence type="ECO:0000313" key="2">
    <source>
        <dbReference type="EMBL" id="JAI07575.1"/>
    </source>
</evidence>
<organism evidence="2">
    <name type="scientific">Anguilla anguilla</name>
    <name type="common">European freshwater eel</name>
    <name type="synonym">Muraena anguilla</name>
    <dbReference type="NCBI Taxonomy" id="7936"/>
    <lineage>
        <taxon>Eukaryota</taxon>
        <taxon>Metazoa</taxon>
        <taxon>Chordata</taxon>
        <taxon>Craniata</taxon>
        <taxon>Vertebrata</taxon>
        <taxon>Euteleostomi</taxon>
        <taxon>Actinopterygii</taxon>
        <taxon>Neopterygii</taxon>
        <taxon>Teleostei</taxon>
        <taxon>Anguilliformes</taxon>
        <taxon>Anguillidae</taxon>
        <taxon>Anguilla</taxon>
    </lineage>
</organism>
<dbReference type="AlphaFoldDB" id="A0A0E9XY32"/>
<reference evidence="2" key="1">
    <citation type="submission" date="2014-11" db="EMBL/GenBank/DDBJ databases">
        <authorList>
            <person name="Amaro Gonzalez C."/>
        </authorList>
    </citation>
    <scope>NUCLEOTIDE SEQUENCE</scope>
</reference>
<evidence type="ECO:0000256" key="1">
    <source>
        <dbReference type="SAM" id="Phobius"/>
    </source>
</evidence>
<keyword evidence="1" id="KW-0472">Membrane</keyword>
<protein>
    <submittedName>
        <fullName evidence="2">Uncharacterized protein</fullName>
    </submittedName>
</protein>
<accession>A0A0E9XY32</accession>
<reference evidence="2" key="2">
    <citation type="journal article" date="2015" name="Fish Shellfish Immunol.">
        <title>Early steps in the European eel (Anguilla anguilla)-Vibrio vulnificus interaction in the gills: Role of the RtxA13 toxin.</title>
        <authorList>
            <person name="Callol A."/>
            <person name="Pajuelo D."/>
            <person name="Ebbesson L."/>
            <person name="Teles M."/>
            <person name="MacKenzie S."/>
            <person name="Amaro C."/>
        </authorList>
    </citation>
    <scope>NUCLEOTIDE SEQUENCE</scope>
</reference>
<sequence length="35" mass="4214">MFLFYTCRTLHIFFFSNSLAWLCSLGRLLLQLNFP</sequence>
<proteinExistence type="predicted"/>
<name>A0A0E9XY32_ANGAN</name>
<feature type="transmembrane region" description="Helical" evidence="1">
    <location>
        <begin position="12"/>
        <end position="30"/>
    </location>
</feature>